<proteinExistence type="predicted"/>
<dbReference type="AlphaFoldDB" id="A0A447UU57"/>
<dbReference type="InterPro" id="IPR014918">
    <property type="entry name" value="Phage_tail_3"/>
</dbReference>
<gene>
    <name evidence="1" type="ORF">NCTC11075_05154</name>
</gene>
<dbReference type="Proteomes" id="UP000270272">
    <property type="component" value="Chromosome"/>
</dbReference>
<accession>A0A447UU57</accession>
<evidence type="ECO:0000313" key="2">
    <source>
        <dbReference type="Proteomes" id="UP000270272"/>
    </source>
</evidence>
<organism evidence="1 2">
    <name type="scientific">Citrobacter koseri</name>
    <name type="common">Citrobacter diversus</name>
    <dbReference type="NCBI Taxonomy" id="545"/>
    <lineage>
        <taxon>Bacteria</taxon>
        <taxon>Pseudomonadati</taxon>
        <taxon>Pseudomonadota</taxon>
        <taxon>Gammaproteobacteria</taxon>
        <taxon>Enterobacterales</taxon>
        <taxon>Enterobacteriaceae</taxon>
        <taxon>Citrobacter</taxon>
    </lineage>
</organism>
<reference evidence="1 2" key="1">
    <citation type="submission" date="2018-12" db="EMBL/GenBank/DDBJ databases">
        <authorList>
            <consortium name="Pathogen Informatics"/>
        </authorList>
    </citation>
    <scope>NUCLEOTIDE SEQUENCE [LARGE SCALE GENOMIC DNA]</scope>
    <source>
        <strain evidence="1 2">NCTC11075</strain>
    </source>
</reference>
<dbReference type="RefSeq" id="WP_153258303.1">
    <property type="nucleotide sequence ID" value="NZ_JADVFF010000002.1"/>
</dbReference>
<protein>
    <submittedName>
        <fullName evidence="1">Phage tail protein</fullName>
    </submittedName>
</protein>
<sequence length="157" mass="16976">MAAFDIFSGANLQVEVGTHTPGSTTPATDFVVIPEIAAFPTVGAENVVIDVVTYNNAYNRKLLGTKSVPDITLSVNYQPDNAVHQKLLQLEESQTRAQFKITYYENATHTNAYSITYVAFVSSSVTSGDKDEVVKRDFVLSVDGGPIATEIITPEGE</sequence>
<dbReference type="Pfam" id="PF08813">
    <property type="entry name" value="Phage_tail_3"/>
    <property type="match status" value="1"/>
</dbReference>
<evidence type="ECO:0000313" key="1">
    <source>
        <dbReference type="EMBL" id="VEB94238.1"/>
    </source>
</evidence>
<dbReference type="EMBL" id="LR134204">
    <property type="protein sequence ID" value="VEB94238.1"/>
    <property type="molecule type" value="Genomic_DNA"/>
</dbReference>
<name>A0A447UU57_CITKO</name>
<dbReference type="Gene3D" id="4.10.410.40">
    <property type="match status" value="1"/>
</dbReference>